<evidence type="ECO:0000256" key="1">
    <source>
        <dbReference type="SAM" id="SignalP"/>
    </source>
</evidence>
<reference evidence="3" key="1">
    <citation type="submission" date="2015-05" db="EMBL/GenBank/DDBJ databases">
        <title>Draft genome sequencing of a biphenyl-degrading bacterium, Pseudomonas balearica KF707 (=NBRC110670).</title>
        <authorList>
            <person name="Kimura N."/>
            <person name="Hirose J."/>
            <person name="Watanabe T."/>
            <person name="Suenaga H."/>
            <person name="Fujihara H."/>
            <person name="Noguchi M."/>
            <person name="Hashimoto M."/>
            <person name="Shimodaira J."/>
            <person name="Tsuchikane K."/>
            <person name="Hosoyama A."/>
            <person name="Yamazoe A."/>
            <person name="Fujita N."/>
            <person name="Furukawa K."/>
        </authorList>
    </citation>
    <scope>NUCLEOTIDE SEQUENCE [LARGE SCALE GENOMIC DNA]</scope>
    <source>
        <strain evidence="3">DSM 10086 / NBRC 110670 / KF707</strain>
    </source>
</reference>
<accession>A0AAD1FHJ6</accession>
<dbReference type="KEGG" id="pfuw:KF707C_38050"/>
<gene>
    <name evidence="2" type="ORF">KF707C_38050</name>
</gene>
<reference evidence="2 3" key="2">
    <citation type="journal article" date="2017" name="Int. J. Syst. Evol. Microbiol.">
        <title>Pseudomonas furukawaii sp. nov., a polychlorinated biphenyl-degrading bacterium isolated from biphenyl-contaminated soil in Japan.</title>
        <authorList>
            <person name="Kimura N."/>
            <person name="Watanabe T."/>
            <person name="Suenaga H."/>
            <person name="Fujihara H."/>
            <person name="Futagami T."/>
            <person name="Goto M."/>
            <person name="Hanada S."/>
            <person name="Hirose J."/>
        </authorList>
    </citation>
    <scope>NUCLEOTIDE SEQUENCE [LARGE SCALE GENOMIC DNA]</scope>
    <source>
        <strain evidence="3">DSM 10086 / NBRC 110670 / KF707</strain>
    </source>
</reference>
<evidence type="ECO:0008006" key="4">
    <source>
        <dbReference type="Google" id="ProtNLM"/>
    </source>
</evidence>
<dbReference type="Proteomes" id="UP000218554">
    <property type="component" value="Chromosome"/>
</dbReference>
<keyword evidence="3" id="KW-1185">Reference proteome</keyword>
<organism evidence="2 3">
    <name type="scientific">Metapseudomonas furukawaii</name>
    <name type="common">Pseudomonas furukawaii</name>
    <dbReference type="NCBI Taxonomy" id="1149133"/>
    <lineage>
        <taxon>Bacteria</taxon>
        <taxon>Pseudomonadati</taxon>
        <taxon>Pseudomonadota</taxon>
        <taxon>Gammaproteobacteria</taxon>
        <taxon>Pseudomonadales</taxon>
        <taxon>Pseudomonadaceae</taxon>
        <taxon>Metapseudomonas</taxon>
    </lineage>
</organism>
<feature type="chain" id="PRO_5042100367" description="Lysozyme inhibitor LprI N-terminal domain-containing protein" evidence="1">
    <location>
        <begin position="20"/>
        <end position="144"/>
    </location>
</feature>
<name>A0AAD1FHJ6_METFU</name>
<proteinExistence type="predicted"/>
<dbReference type="AlphaFoldDB" id="A0AAD1FHJ6"/>
<evidence type="ECO:0000313" key="3">
    <source>
        <dbReference type="Proteomes" id="UP000218554"/>
    </source>
</evidence>
<sequence>MMKAFHLVLAMAWPVIAGAQVEAVYTDAEAANKARLLIEEAHALHARVTEICSDPNATGLLYQVAEEVVRKLDDWPDHYRKRQALTSYHACRQSMVDVQTYAYACAQGGFKGGAEKYMQRRWTEDTASCDQAIRASELSQGHGN</sequence>
<dbReference type="EMBL" id="AP014862">
    <property type="protein sequence ID" value="BAU75493.1"/>
    <property type="molecule type" value="Genomic_DNA"/>
</dbReference>
<evidence type="ECO:0000313" key="2">
    <source>
        <dbReference type="EMBL" id="BAU75493.1"/>
    </source>
</evidence>
<protein>
    <recommendedName>
        <fullName evidence="4">Lysozyme inhibitor LprI N-terminal domain-containing protein</fullName>
    </recommendedName>
</protein>
<feature type="signal peptide" evidence="1">
    <location>
        <begin position="1"/>
        <end position="19"/>
    </location>
</feature>
<keyword evidence="1" id="KW-0732">Signal</keyword>